<organism evidence="2 3">
    <name type="scientific">Caerostris darwini</name>
    <dbReference type="NCBI Taxonomy" id="1538125"/>
    <lineage>
        <taxon>Eukaryota</taxon>
        <taxon>Metazoa</taxon>
        <taxon>Ecdysozoa</taxon>
        <taxon>Arthropoda</taxon>
        <taxon>Chelicerata</taxon>
        <taxon>Arachnida</taxon>
        <taxon>Araneae</taxon>
        <taxon>Araneomorphae</taxon>
        <taxon>Entelegynae</taxon>
        <taxon>Araneoidea</taxon>
        <taxon>Araneidae</taxon>
        <taxon>Caerostris</taxon>
    </lineage>
</organism>
<dbReference type="AlphaFoldDB" id="A0AAV4UUA3"/>
<comment type="caution">
    <text evidence="2">The sequence shown here is derived from an EMBL/GenBank/DDBJ whole genome shotgun (WGS) entry which is preliminary data.</text>
</comment>
<keyword evidence="3" id="KW-1185">Reference proteome</keyword>
<reference evidence="2 3" key="1">
    <citation type="submission" date="2021-06" db="EMBL/GenBank/DDBJ databases">
        <title>Caerostris darwini draft genome.</title>
        <authorList>
            <person name="Kono N."/>
            <person name="Arakawa K."/>
        </authorList>
    </citation>
    <scope>NUCLEOTIDE SEQUENCE [LARGE SCALE GENOMIC DNA]</scope>
</reference>
<evidence type="ECO:0000256" key="1">
    <source>
        <dbReference type="SAM" id="MobiDB-lite"/>
    </source>
</evidence>
<proteinExistence type="predicted"/>
<evidence type="ECO:0000313" key="3">
    <source>
        <dbReference type="Proteomes" id="UP001054837"/>
    </source>
</evidence>
<sequence>MQNSGMRNPLFSRESLQVKSSSSARPCPRTKSAPIRIEHRKRRRSSLPTAVPIPEAIGISHSVHPVHCLHPTILCFRCYLVEVRCSYSGDHKMVCAVHLETNKVV</sequence>
<accession>A0AAV4UUA3</accession>
<gene>
    <name evidence="2" type="ORF">CDAR_541831</name>
</gene>
<name>A0AAV4UUA3_9ARAC</name>
<dbReference type="Proteomes" id="UP001054837">
    <property type="component" value="Unassembled WGS sequence"/>
</dbReference>
<feature type="region of interest" description="Disordered" evidence="1">
    <location>
        <begin position="1"/>
        <end position="49"/>
    </location>
</feature>
<dbReference type="EMBL" id="BPLQ01011939">
    <property type="protein sequence ID" value="GIY61412.1"/>
    <property type="molecule type" value="Genomic_DNA"/>
</dbReference>
<protein>
    <submittedName>
        <fullName evidence="2">Uncharacterized protein</fullName>
    </submittedName>
</protein>
<feature type="compositionally biased region" description="Polar residues" evidence="1">
    <location>
        <begin position="14"/>
        <end position="24"/>
    </location>
</feature>
<evidence type="ECO:0000313" key="2">
    <source>
        <dbReference type="EMBL" id="GIY61412.1"/>
    </source>
</evidence>